<dbReference type="RefSeq" id="WP_034772545.1">
    <property type="nucleotide sequence ID" value="NZ_CCRF01000083.1"/>
</dbReference>
<name>A0A090IXC2_9BACI</name>
<organism evidence="2 3">
    <name type="scientific">Caldibacillus thermoamylovorans</name>
    <dbReference type="NCBI Taxonomy" id="35841"/>
    <lineage>
        <taxon>Bacteria</taxon>
        <taxon>Bacillati</taxon>
        <taxon>Bacillota</taxon>
        <taxon>Bacilli</taxon>
        <taxon>Bacillales</taxon>
        <taxon>Bacillaceae</taxon>
        <taxon>Caldibacillus</taxon>
    </lineage>
</organism>
<feature type="region of interest" description="Disordered" evidence="1">
    <location>
        <begin position="18"/>
        <end position="37"/>
    </location>
</feature>
<gene>
    <name evidence="2" type="ORF">BT1A1_2957</name>
</gene>
<evidence type="ECO:0000256" key="1">
    <source>
        <dbReference type="SAM" id="MobiDB-lite"/>
    </source>
</evidence>
<feature type="compositionally biased region" description="Basic and acidic residues" evidence="1">
    <location>
        <begin position="19"/>
        <end position="37"/>
    </location>
</feature>
<dbReference type="AlphaFoldDB" id="A0A090IXC2"/>
<proteinExistence type="predicted"/>
<sequence>MATRMNLVVKKWGFPLQNGDEKGSRRQKKEFPASKWRREWASSPKKGVFRLKMVTRKGFVVKKWGFPAQNGDEKGFRRQKREFSGLKW</sequence>
<reference evidence="2 3" key="1">
    <citation type="submission" date="2014-07" db="EMBL/GenBank/DDBJ databases">
        <authorList>
            <person name="Wibberg Daniel"/>
        </authorList>
    </citation>
    <scope>NUCLEOTIDE SEQUENCE [LARGE SCALE GENOMIC DNA]</scope>
</reference>
<dbReference type="EMBL" id="CCRF01000083">
    <property type="protein sequence ID" value="CEE02746.1"/>
    <property type="molecule type" value="Genomic_DNA"/>
</dbReference>
<accession>A0A090IXC2</accession>
<protein>
    <submittedName>
        <fullName evidence="2">Uncharacterized protein</fullName>
    </submittedName>
</protein>
<evidence type="ECO:0000313" key="3">
    <source>
        <dbReference type="Proteomes" id="UP000040576"/>
    </source>
</evidence>
<evidence type="ECO:0000313" key="2">
    <source>
        <dbReference type="EMBL" id="CEE02746.1"/>
    </source>
</evidence>
<dbReference type="Proteomes" id="UP000040576">
    <property type="component" value="Unassembled WGS sequence"/>
</dbReference>
<keyword evidence="3" id="KW-1185">Reference proteome</keyword>